<reference evidence="1 2" key="1">
    <citation type="submission" date="2019-03" db="EMBL/GenBank/DDBJ databases">
        <title>Metabolic reconstructions from genomes of highly enriched 'Candidatus Accumulibacter' and 'Candidatus Competibacter' bioreactor populations.</title>
        <authorList>
            <person name="Annavajhala M.K."/>
            <person name="Welles L."/>
            <person name="Abbas B."/>
            <person name="Sorokin D."/>
            <person name="Park H."/>
            <person name="Van Loosdrecht M."/>
            <person name="Chandran K."/>
        </authorList>
    </citation>
    <scope>NUCLEOTIDE SEQUENCE [LARGE SCALE GENOMIC DNA]</scope>
    <source>
        <strain evidence="1 2">SBR_G</strain>
    </source>
</reference>
<comment type="caution">
    <text evidence="1">The sequence shown here is derived from an EMBL/GenBank/DDBJ whole genome shotgun (WGS) entry which is preliminary data.</text>
</comment>
<keyword evidence="2" id="KW-1185">Reference proteome</keyword>
<evidence type="ECO:0000313" key="1">
    <source>
        <dbReference type="EMBL" id="NMQ20715.1"/>
    </source>
</evidence>
<accession>A0ABX1TS09</accession>
<proteinExistence type="predicted"/>
<organism evidence="1 2">
    <name type="scientific">Candidatus Competibacter phosphatis</name>
    <dbReference type="NCBI Taxonomy" id="221280"/>
    <lineage>
        <taxon>Bacteria</taxon>
        <taxon>Pseudomonadati</taxon>
        <taxon>Pseudomonadota</taxon>
        <taxon>Gammaproteobacteria</taxon>
        <taxon>Candidatus Competibacteraceae</taxon>
        <taxon>Candidatus Competibacter</taxon>
    </lineage>
</organism>
<evidence type="ECO:0000313" key="2">
    <source>
        <dbReference type="Proteomes" id="UP000760480"/>
    </source>
</evidence>
<dbReference type="RefSeq" id="WP_169249984.1">
    <property type="nucleotide sequence ID" value="NZ_SPMZ01000059.1"/>
</dbReference>
<sequence>MALTLEVRRFPCTANLDKPYVAMLMEDGQLIEQFAYFPDAEAAIAVGLAWVREHRADTEPTVAVVVVPDP</sequence>
<gene>
    <name evidence="1" type="ORF">E4P82_16860</name>
</gene>
<dbReference type="EMBL" id="SPMZ01000059">
    <property type="protein sequence ID" value="NMQ20715.1"/>
    <property type="molecule type" value="Genomic_DNA"/>
</dbReference>
<name>A0ABX1TS09_9GAMM</name>
<protein>
    <submittedName>
        <fullName evidence="1">Uncharacterized protein</fullName>
    </submittedName>
</protein>
<dbReference type="Proteomes" id="UP000760480">
    <property type="component" value="Unassembled WGS sequence"/>
</dbReference>